<feature type="domain" description="FAD/NAD(P)-binding" evidence="6">
    <location>
        <begin position="14"/>
        <end position="310"/>
    </location>
</feature>
<feature type="binding site" evidence="5">
    <location>
        <position position="292"/>
    </location>
    <ligand>
        <name>FAD</name>
        <dbReference type="ChEBI" id="CHEBI:57692"/>
    </ligand>
</feature>
<feature type="binding site" evidence="5">
    <location>
        <position position="55"/>
    </location>
    <ligand>
        <name>FAD</name>
        <dbReference type="ChEBI" id="CHEBI:57692"/>
    </ligand>
</feature>
<reference evidence="7 8" key="1">
    <citation type="journal article" date="2009" name="PLoS ONE">
        <title>Complete genome sequence of the aerobic CO-oxidizing thermophile Thermomicrobium roseum.</title>
        <authorList>
            <person name="Wu D."/>
            <person name="Raymond J."/>
            <person name="Wu M."/>
            <person name="Chatterji S."/>
            <person name="Ren Q."/>
            <person name="Graham J.E."/>
            <person name="Bryant D.A."/>
            <person name="Robb F."/>
            <person name="Colman A."/>
            <person name="Tallon L.J."/>
            <person name="Badger J.H."/>
            <person name="Madupu R."/>
            <person name="Ward N.L."/>
            <person name="Eisen J.A."/>
        </authorList>
    </citation>
    <scope>NUCLEOTIDE SEQUENCE [LARGE SCALE GENOMIC DNA]</scope>
    <source>
        <strain evidence="8">ATCC 27502 / DSM 5159 / P-2</strain>
        <plasmid evidence="7">unnamed</plasmid>
    </source>
</reference>
<dbReference type="SUPFAM" id="SSF51905">
    <property type="entry name" value="FAD/NAD(P)-binding domain"/>
    <property type="match status" value="1"/>
</dbReference>
<keyword evidence="2 5" id="KW-0274">FAD</keyword>
<evidence type="ECO:0000313" key="7">
    <source>
        <dbReference type="EMBL" id="ACM06977.1"/>
    </source>
</evidence>
<dbReference type="Gene3D" id="3.50.50.60">
    <property type="entry name" value="FAD/NAD(P)-binding domain"/>
    <property type="match status" value="2"/>
</dbReference>
<dbReference type="PRINTS" id="PR00368">
    <property type="entry name" value="FADPNR"/>
</dbReference>
<dbReference type="AlphaFoldDB" id="B9L3G2"/>
<sequence length="346" mass="37495">MDVISHSATHDVFDTTIIGGGPVGLFAAFYAGMRGLKTKIIDSLPELGGQLIAVYPEKYIYDVAGFPKVLAKDYVRGAVEQGLSTGAVPCLEETAQSLTWLPDHGYYRLTTDKGEHYTRTVIICAGIGSFEPKRLDAPGIRTFEGRGVTYLVRSLESFRDQDVVIVGGGDSAVDWALAVAPLARSTTLVHRSKFRAHERSVQQLHQAPVTLYYPFWEVKEVRGNTWLEHVVIHQTRTGEERTLPAQTLIVAIGFAADLGPLTAWGLTIERNSIVVDPRTMSTGLPGVFAAGDVATYPGKFKLIATGVAEAITAVNHAVVFLDPAARLDAGHSTAVMDKRERAATPH</sequence>
<dbReference type="Pfam" id="PF07992">
    <property type="entry name" value="Pyr_redox_2"/>
    <property type="match status" value="1"/>
</dbReference>
<evidence type="ECO:0000256" key="4">
    <source>
        <dbReference type="ARBA" id="ARBA00023002"/>
    </source>
</evidence>
<keyword evidence="1 5" id="KW-0285">Flavoprotein</keyword>
<feature type="binding site" evidence="5">
    <location>
        <position position="42"/>
    </location>
    <ligand>
        <name>FAD</name>
        <dbReference type="ChEBI" id="CHEBI:57692"/>
    </ligand>
</feature>
<evidence type="ECO:0000256" key="5">
    <source>
        <dbReference type="HAMAP-Rule" id="MF_01685"/>
    </source>
</evidence>
<comment type="similarity">
    <text evidence="5">Belongs to the ferredoxin--NADP reductase type 2 family.</text>
</comment>
<comment type="subunit">
    <text evidence="5">Homodimer.</text>
</comment>
<dbReference type="OrthoDB" id="9806179at2"/>
<dbReference type="GO" id="GO:0050660">
    <property type="term" value="F:flavin adenine dinucleotide binding"/>
    <property type="evidence" value="ECO:0007669"/>
    <property type="project" value="UniProtKB-UniRule"/>
</dbReference>
<feature type="binding site" evidence="5">
    <location>
        <position position="130"/>
    </location>
    <ligand>
        <name>FAD</name>
        <dbReference type="ChEBI" id="CHEBI:57692"/>
    </ligand>
</feature>
<dbReference type="InterPro" id="IPR036188">
    <property type="entry name" value="FAD/NAD-bd_sf"/>
</dbReference>
<geneLocation type="plasmid" evidence="8">
    <name>Tros</name>
</geneLocation>
<organism evidence="7 8">
    <name type="scientific">Thermomicrobium roseum (strain ATCC 27502 / DSM 5159 / P-2)</name>
    <dbReference type="NCBI Taxonomy" id="309801"/>
    <lineage>
        <taxon>Bacteria</taxon>
        <taxon>Pseudomonadati</taxon>
        <taxon>Thermomicrobiota</taxon>
        <taxon>Thermomicrobia</taxon>
        <taxon>Thermomicrobiales</taxon>
        <taxon>Thermomicrobiaceae</taxon>
        <taxon>Thermomicrobium</taxon>
    </lineage>
</organism>
<dbReference type="HOGENOM" id="CLU_031864_5_5_0"/>
<dbReference type="EC" id="1.18.1.2" evidence="5"/>
<dbReference type="PANTHER" id="PTHR48105">
    <property type="entry name" value="THIOREDOXIN REDUCTASE 1-RELATED-RELATED"/>
    <property type="match status" value="1"/>
</dbReference>
<comment type="cofactor">
    <cofactor evidence="5">
        <name>FAD</name>
        <dbReference type="ChEBI" id="CHEBI:57692"/>
    </cofactor>
    <text evidence="5">Binds 1 FAD per subunit.</text>
</comment>
<keyword evidence="3 5" id="KW-0521">NADP</keyword>
<dbReference type="Proteomes" id="UP000000447">
    <property type="component" value="Plasmid unnamed"/>
</dbReference>
<protein>
    <recommendedName>
        <fullName evidence="5">Ferredoxin--NADP reductase</fullName>
        <shortName evidence="5">FNR</shortName>
        <shortName evidence="5">Fd-NADP(+) reductase</shortName>
        <ecNumber evidence="5">1.18.1.2</ecNumber>
    </recommendedName>
</protein>
<dbReference type="InterPro" id="IPR022890">
    <property type="entry name" value="Fd--NADP_Rdtase_type_2"/>
</dbReference>
<accession>B9L3G2</accession>
<feature type="binding site" evidence="5">
    <location>
        <position position="50"/>
    </location>
    <ligand>
        <name>FAD</name>
        <dbReference type="ChEBI" id="CHEBI:57692"/>
    </ligand>
</feature>
<evidence type="ECO:0000259" key="6">
    <source>
        <dbReference type="Pfam" id="PF07992"/>
    </source>
</evidence>
<keyword evidence="7" id="KW-0614">Plasmid</keyword>
<dbReference type="KEGG" id="tro:trd_A0326"/>
<dbReference type="GO" id="GO:0004324">
    <property type="term" value="F:ferredoxin-NADP+ reductase activity"/>
    <property type="evidence" value="ECO:0007669"/>
    <property type="project" value="UniProtKB-UniRule"/>
</dbReference>
<evidence type="ECO:0000313" key="8">
    <source>
        <dbReference type="Proteomes" id="UP000000447"/>
    </source>
</evidence>
<gene>
    <name evidence="7" type="ordered locus">trd_A0326</name>
</gene>
<dbReference type="PRINTS" id="PR00469">
    <property type="entry name" value="PNDRDTASEII"/>
</dbReference>
<feature type="binding site" evidence="5">
    <location>
        <position position="95"/>
    </location>
    <ligand>
        <name>FAD</name>
        <dbReference type="ChEBI" id="CHEBI:57692"/>
    </ligand>
</feature>
<dbReference type="InterPro" id="IPR050097">
    <property type="entry name" value="Ferredoxin-NADP_redctase_2"/>
</dbReference>
<dbReference type="EMBL" id="CP001276">
    <property type="protein sequence ID" value="ACM06977.1"/>
    <property type="molecule type" value="Genomic_DNA"/>
</dbReference>
<proteinExistence type="inferred from homology"/>
<evidence type="ECO:0000256" key="1">
    <source>
        <dbReference type="ARBA" id="ARBA00022630"/>
    </source>
</evidence>
<dbReference type="GO" id="GO:0050661">
    <property type="term" value="F:NADP binding"/>
    <property type="evidence" value="ECO:0007669"/>
    <property type="project" value="UniProtKB-UniRule"/>
</dbReference>
<comment type="catalytic activity">
    <reaction evidence="5">
        <text>2 reduced [2Fe-2S]-[ferredoxin] + NADP(+) + H(+) = 2 oxidized [2Fe-2S]-[ferredoxin] + NADPH</text>
        <dbReference type="Rhea" id="RHEA:20125"/>
        <dbReference type="Rhea" id="RHEA-COMP:10000"/>
        <dbReference type="Rhea" id="RHEA-COMP:10001"/>
        <dbReference type="ChEBI" id="CHEBI:15378"/>
        <dbReference type="ChEBI" id="CHEBI:33737"/>
        <dbReference type="ChEBI" id="CHEBI:33738"/>
        <dbReference type="ChEBI" id="CHEBI:57783"/>
        <dbReference type="ChEBI" id="CHEBI:58349"/>
        <dbReference type="EC" id="1.18.1.2"/>
    </reaction>
</comment>
<dbReference type="eggNOG" id="COG0492">
    <property type="taxonomic scope" value="Bacteria"/>
</dbReference>
<feature type="binding site" evidence="5">
    <location>
        <position position="333"/>
    </location>
    <ligand>
        <name>FAD</name>
        <dbReference type="ChEBI" id="CHEBI:57692"/>
    </ligand>
</feature>
<name>B9L3G2_THERP</name>
<dbReference type="RefSeq" id="WP_012642964.1">
    <property type="nucleotide sequence ID" value="NC_011961.1"/>
</dbReference>
<keyword evidence="8" id="KW-1185">Reference proteome</keyword>
<keyword evidence="4 5" id="KW-0560">Oxidoreductase</keyword>
<dbReference type="HAMAP" id="MF_01685">
    <property type="entry name" value="FENR2"/>
    <property type="match status" value="1"/>
</dbReference>
<comment type="caution">
    <text evidence="5">Lacks conserved residue(s) required for the propagation of feature annotation.</text>
</comment>
<dbReference type="InterPro" id="IPR023753">
    <property type="entry name" value="FAD/NAD-binding_dom"/>
</dbReference>
<evidence type="ECO:0000256" key="3">
    <source>
        <dbReference type="ARBA" id="ARBA00022857"/>
    </source>
</evidence>
<evidence type="ECO:0000256" key="2">
    <source>
        <dbReference type="ARBA" id="ARBA00022827"/>
    </source>
</evidence>